<evidence type="ECO:0008006" key="4">
    <source>
        <dbReference type="Google" id="ProtNLM"/>
    </source>
</evidence>
<dbReference type="InterPro" id="IPR007410">
    <property type="entry name" value="LpqE-like"/>
</dbReference>
<organism evidence="2 3">
    <name type="scientific">Magnetofaba australis IT-1</name>
    <dbReference type="NCBI Taxonomy" id="1434232"/>
    <lineage>
        <taxon>Bacteria</taxon>
        <taxon>Pseudomonadati</taxon>
        <taxon>Pseudomonadota</taxon>
        <taxon>Magnetococcia</taxon>
        <taxon>Magnetococcales</taxon>
        <taxon>Magnetococcaceae</taxon>
        <taxon>Magnetofaba</taxon>
    </lineage>
</organism>
<keyword evidence="3" id="KW-1185">Reference proteome</keyword>
<dbReference type="RefSeq" id="WP_085443856.1">
    <property type="nucleotide sequence ID" value="NZ_LVJN01000020.1"/>
</dbReference>
<evidence type="ECO:0000313" key="3">
    <source>
        <dbReference type="Proteomes" id="UP000194003"/>
    </source>
</evidence>
<dbReference type="EMBL" id="LVJN01000020">
    <property type="protein sequence ID" value="OSM01683.1"/>
    <property type="molecule type" value="Genomic_DNA"/>
</dbReference>
<dbReference type="OrthoDB" id="9796962at2"/>
<name>A0A1Y2K0W1_9PROT</name>
<gene>
    <name evidence="2" type="ORF">MAIT1_01701</name>
</gene>
<dbReference type="InterPro" id="IPR036182">
    <property type="entry name" value="PCuAC_sf"/>
</dbReference>
<dbReference type="InterPro" id="IPR058248">
    <property type="entry name" value="Lxx211020-like"/>
</dbReference>
<dbReference type="Pfam" id="PF04314">
    <property type="entry name" value="PCuAC"/>
    <property type="match status" value="1"/>
</dbReference>
<feature type="chain" id="PRO_5012169353" description="Copper chaperone PCu(A)C" evidence="1">
    <location>
        <begin position="27"/>
        <end position="189"/>
    </location>
</feature>
<comment type="caution">
    <text evidence="2">The sequence shown here is derived from an EMBL/GenBank/DDBJ whole genome shotgun (WGS) entry which is preliminary data.</text>
</comment>
<evidence type="ECO:0000313" key="2">
    <source>
        <dbReference type="EMBL" id="OSM01683.1"/>
    </source>
</evidence>
<protein>
    <recommendedName>
        <fullName evidence="4">Copper chaperone PCu(A)C</fullName>
    </recommendedName>
</protein>
<keyword evidence="1" id="KW-0732">Signal</keyword>
<proteinExistence type="predicted"/>
<dbReference type="STRING" id="1434232.MAIT1_01701"/>
<dbReference type="PANTHER" id="PTHR36302:SF1">
    <property type="entry name" value="COPPER CHAPERONE PCU(A)C"/>
    <property type="match status" value="1"/>
</dbReference>
<reference evidence="2 3" key="1">
    <citation type="journal article" date="2016" name="BMC Genomics">
        <title>Combined genomic and structural analyses of a cultured magnetotactic bacterium reveals its niche adaptation to a dynamic environment.</title>
        <authorList>
            <person name="Araujo A.C."/>
            <person name="Morillo V."/>
            <person name="Cypriano J."/>
            <person name="Teixeira L.C."/>
            <person name="Leao P."/>
            <person name="Lyra S."/>
            <person name="Almeida L.G."/>
            <person name="Bazylinski D.A."/>
            <person name="Vasconcellos A.T."/>
            <person name="Abreu F."/>
            <person name="Lins U."/>
        </authorList>
    </citation>
    <scope>NUCLEOTIDE SEQUENCE [LARGE SCALE GENOMIC DNA]</scope>
    <source>
        <strain evidence="2 3">IT-1</strain>
    </source>
</reference>
<feature type="signal peptide" evidence="1">
    <location>
        <begin position="1"/>
        <end position="26"/>
    </location>
</feature>
<dbReference type="Gene3D" id="2.60.40.1890">
    <property type="entry name" value="PCu(A)C copper chaperone"/>
    <property type="match status" value="1"/>
</dbReference>
<sequence length="189" mass="20260">MRIRPHTRHLAALIAAATLFGSNAWASDDEHMGHKEHAEHRGHMAMQAQDGQHKASVSVSAAWARASAKMARAGAAFMRIDNTGASDDKLISAAADVSDKVELHTHTMENGMMRMYEVPSIPVPAGTGAMLQPGGFHVMFIGLHAPLSEGQSFPLTLNFEKTGKQTVMVHVKAPGAMGHSHGHMSHHGH</sequence>
<evidence type="ECO:0000256" key="1">
    <source>
        <dbReference type="SAM" id="SignalP"/>
    </source>
</evidence>
<dbReference type="AlphaFoldDB" id="A0A1Y2K0W1"/>
<accession>A0A1Y2K0W1</accession>
<dbReference type="SUPFAM" id="SSF110087">
    <property type="entry name" value="DR1885-like metal-binding protein"/>
    <property type="match status" value="1"/>
</dbReference>
<dbReference type="Proteomes" id="UP000194003">
    <property type="component" value="Unassembled WGS sequence"/>
</dbReference>
<dbReference type="PANTHER" id="PTHR36302">
    <property type="entry name" value="BLR7088 PROTEIN"/>
    <property type="match status" value="1"/>
</dbReference>